<dbReference type="InterPro" id="IPR025850">
    <property type="entry name" value="SUKH-3"/>
</dbReference>
<accession>A0A1G4XG36</accession>
<evidence type="ECO:0000313" key="1">
    <source>
        <dbReference type="EMBL" id="SCX40131.1"/>
    </source>
</evidence>
<reference evidence="2" key="1">
    <citation type="submission" date="2016-10" db="EMBL/GenBank/DDBJ databases">
        <authorList>
            <person name="Varghese N."/>
            <person name="Submissions S."/>
        </authorList>
    </citation>
    <scope>NUCLEOTIDE SEQUENCE [LARGE SCALE GENOMIC DNA]</scope>
    <source>
        <strain evidence="2">DSM 45722</strain>
    </source>
</reference>
<dbReference type="EMBL" id="FMUH01000001">
    <property type="protein sequence ID" value="SCX40131.1"/>
    <property type="molecule type" value="Genomic_DNA"/>
</dbReference>
<name>A0A1G4XG36_9ACTN</name>
<gene>
    <name evidence="1" type="ORF">SAMN03159343_0889</name>
</gene>
<sequence length="264" mass="28968">MISEDEARAELARRALRFRAAAAGREKDLIRSEVLGTAVPDELLGSLPAVHAGLRQVADGWLLWITNHRGEESVRGPGRRIHLFEHARVAQAHRWPNWPVDEIADRIGSAAPTDRFPPVAVAVLEDAGWFPGRVLPEAEITAWAAARVPDDDVRLHDAARRALVEFGGLRLHSEGVCDLEFFPHPTPDVRWREAASLAHWAGSVLFPVAEDRRQRVEGLVVVLEDGPGISGVVLAGEIDQYVVGRTVDEMIINYATGAPPQPVD</sequence>
<organism evidence="1 2">
    <name type="scientific">Klenkia marina</name>
    <dbReference type="NCBI Taxonomy" id="1960309"/>
    <lineage>
        <taxon>Bacteria</taxon>
        <taxon>Bacillati</taxon>
        <taxon>Actinomycetota</taxon>
        <taxon>Actinomycetes</taxon>
        <taxon>Geodermatophilales</taxon>
        <taxon>Geodermatophilaceae</taxon>
        <taxon>Klenkia</taxon>
    </lineage>
</organism>
<keyword evidence="2" id="KW-1185">Reference proteome</keyword>
<dbReference type="AlphaFoldDB" id="A0A1G4XG36"/>
<dbReference type="Pfam" id="PF14433">
    <property type="entry name" value="SUKH-3"/>
    <property type="match status" value="1"/>
</dbReference>
<evidence type="ECO:0000313" key="2">
    <source>
        <dbReference type="Proteomes" id="UP000198981"/>
    </source>
</evidence>
<dbReference type="Proteomes" id="UP000198981">
    <property type="component" value="Unassembled WGS sequence"/>
</dbReference>
<protein>
    <submittedName>
        <fullName evidence="1">SUKH-3 immunity protein</fullName>
    </submittedName>
</protein>
<proteinExistence type="predicted"/>